<dbReference type="EMBL" id="KE384730">
    <property type="protein sequence ID" value="KJK79641.1"/>
    <property type="molecule type" value="Genomic_DNA"/>
</dbReference>
<comment type="function">
    <text evidence="7">Excises uracil residues from the DNA which can arise as a result of misincorporation of dUMP residues by DNA polymerase or due to deamination of cytosine.</text>
</comment>
<evidence type="ECO:0000256" key="7">
    <source>
        <dbReference type="HAMAP-Rule" id="MF_03166"/>
    </source>
</evidence>
<dbReference type="GO" id="GO:0005634">
    <property type="term" value="C:nucleus"/>
    <property type="evidence" value="ECO:0007669"/>
    <property type="project" value="UniProtKB-SubCell"/>
</dbReference>
<dbReference type="EC" id="3.2.2.27" evidence="7"/>
<dbReference type="InterPro" id="IPR005122">
    <property type="entry name" value="Uracil-DNA_glycosylase-like"/>
</dbReference>
<dbReference type="InterPro" id="IPR037508">
    <property type="entry name" value="Msb1/Mug8"/>
</dbReference>
<dbReference type="NCBIfam" id="NF003588">
    <property type="entry name" value="PRK05254.1-1"/>
    <property type="match status" value="1"/>
</dbReference>
<feature type="region of interest" description="Disordered" evidence="9">
    <location>
        <begin position="1088"/>
        <end position="1157"/>
    </location>
</feature>
<feature type="compositionally biased region" description="Basic residues" evidence="9">
    <location>
        <begin position="1189"/>
        <end position="1199"/>
    </location>
</feature>
<feature type="compositionally biased region" description="Polar residues" evidence="9">
    <location>
        <begin position="800"/>
        <end position="816"/>
    </location>
</feature>
<feature type="region of interest" description="Disordered" evidence="9">
    <location>
        <begin position="792"/>
        <end position="824"/>
    </location>
</feature>
<dbReference type="NCBIfam" id="TIGR00628">
    <property type="entry name" value="ung"/>
    <property type="match status" value="1"/>
</dbReference>
<dbReference type="Pfam" id="PF03167">
    <property type="entry name" value="UDG"/>
    <property type="match status" value="1"/>
</dbReference>
<keyword evidence="4 7" id="KW-0496">Mitochondrion</keyword>
<protein>
    <recommendedName>
        <fullName evidence="7">Uracil-DNA glycosylase</fullName>
        <shortName evidence="7">UDG</shortName>
        <ecNumber evidence="7">3.2.2.27</ecNumber>
    </recommendedName>
</protein>
<feature type="active site" description="Proton acceptor" evidence="7 8">
    <location>
        <position position="135"/>
    </location>
</feature>
<keyword evidence="12" id="KW-1185">Reference proteome</keyword>
<organism evidence="11 12">
    <name type="scientific">Metarhizium anisopliae BRIP 53293</name>
    <dbReference type="NCBI Taxonomy" id="1291518"/>
    <lineage>
        <taxon>Eukaryota</taxon>
        <taxon>Fungi</taxon>
        <taxon>Dikarya</taxon>
        <taxon>Ascomycota</taxon>
        <taxon>Pezizomycotina</taxon>
        <taxon>Sordariomycetes</taxon>
        <taxon>Hypocreomycetidae</taxon>
        <taxon>Hypocreales</taxon>
        <taxon>Clavicipitaceae</taxon>
        <taxon>Metarhizium</taxon>
    </lineage>
</organism>
<comment type="subcellular location">
    <subcellularLocation>
        <location evidence="7">Mitochondrion</location>
    </subcellularLocation>
    <subcellularLocation>
        <location evidence="7">Nucleus</location>
    </subcellularLocation>
</comment>
<dbReference type="Proteomes" id="UP000054544">
    <property type="component" value="Unassembled WGS sequence"/>
</dbReference>
<dbReference type="STRING" id="1291518.A0A0D9P0N6"/>
<dbReference type="InterPro" id="IPR018085">
    <property type="entry name" value="Ura-DNA_Glyclase_AS"/>
</dbReference>
<evidence type="ECO:0000256" key="3">
    <source>
        <dbReference type="ARBA" id="ARBA00022801"/>
    </source>
</evidence>
<feature type="compositionally biased region" description="Low complexity" evidence="9">
    <location>
        <begin position="31"/>
        <end position="42"/>
    </location>
</feature>
<comment type="similarity">
    <text evidence="1 7">Belongs to the uracil-DNA glycosylase (UDG) superfamily. UNG family.</text>
</comment>
<feature type="compositionally biased region" description="Basic and acidic residues" evidence="9">
    <location>
        <begin position="1209"/>
        <end position="1235"/>
    </location>
</feature>
<feature type="compositionally biased region" description="Polar residues" evidence="9">
    <location>
        <begin position="987"/>
        <end position="996"/>
    </location>
</feature>
<evidence type="ECO:0000256" key="8">
    <source>
        <dbReference type="PROSITE-ProRule" id="PRU10072"/>
    </source>
</evidence>
<feature type="region of interest" description="Disordered" evidence="9">
    <location>
        <begin position="1"/>
        <end position="45"/>
    </location>
</feature>
<dbReference type="InterPro" id="IPR036895">
    <property type="entry name" value="Uracil-DNA_glycosylase-like_sf"/>
</dbReference>
<reference evidence="12" key="1">
    <citation type="journal article" date="2014" name="BMC Genomics">
        <title>The genome sequence of the biocontrol fungus Metarhizium anisopliae and comparative genomics of Metarhizium species.</title>
        <authorList>
            <person name="Pattemore J.A."/>
            <person name="Hane J.K."/>
            <person name="Williams A.H."/>
            <person name="Wilson B.A."/>
            <person name="Stodart B.J."/>
            <person name="Ash G.J."/>
        </authorList>
    </citation>
    <scope>NUCLEOTIDE SEQUENCE [LARGE SCALE GENOMIC DNA]</scope>
    <source>
        <strain evidence="12">BRIP 53293</strain>
    </source>
</reference>
<evidence type="ECO:0000313" key="12">
    <source>
        <dbReference type="Proteomes" id="UP000054544"/>
    </source>
</evidence>
<evidence type="ECO:0000256" key="6">
    <source>
        <dbReference type="ARBA" id="ARBA00023242"/>
    </source>
</evidence>
<feature type="region of interest" description="Disordered" evidence="9">
    <location>
        <begin position="1176"/>
        <end position="1240"/>
    </location>
</feature>
<dbReference type="HAMAP" id="MF_00148">
    <property type="entry name" value="UDG"/>
    <property type="match status" value="1"/>
</dbReference>
<evidence type="ECO:0000313" key="11">
    <source>
        <dbReference type="EMBL" id="KJK79641.1"/>
    </source>
</evidence>
<dbReference type="OrthoDB" id="3362494at2759"/>
<keyword evidence="2 7" id="KW-0227">DNA damage</keyword>
<feature type="region of interest" description="Disordered" evidence="9">
    <location>
        <begin position="1016"/>
        <end position="1038"/>
    </location>
</feature>
<dbReference type="Pfam" id="PF08101">
    <property type="entry name" value="Msb1-Mug8_dom"/>
    <property type="match status" value="1"/>
</dbReference>
<feature type="region of interest" description="Disordered" evidence="9">
    <location>
        <begin position="972"/>
        <end position="996"/>
    </location>
</feature>
<dbReference type="NCBIfam" id="NF003592">
    <property type="entry name" value="PRK05254.1-5"/>
    <property type="match status" value="1"/>
</dbReference>
<dbReference type="PANTHER" id="PTHR28093">
    <property type="entry name" value="MORPHOGENESIS-RELATED PROTEIN MSB1"/>
    <property type="match status" value="1"/>
</dbReference>
<dbReference type="GO" id="GO:0004844">
    <property type="term" value="F:uracil DNA N-glycosylase activity"/>
    <property type="evidence" value="ECO:0007669"/>
    <property type="project" value="UniProtKB-UniRule"/>
</dbReference>
<dbReference type="GO" id="GO:0006284">
    <property type="term" value="P:base-excision repair"/>
    <property type="evidence" value="ECO:0007669"/>
    <property type="project" value="UniProtKB-UniRule"/>
</dbReference>
<dbReference type="PROSITE" id="PS00130">
    <property type="entry name" value="U_DNA_GLYCOSYLASE"/>
    <property type="match status" value="1"/>
</dbReference>
<evidence type="ECO:0000256" key="1">
    <source>
        <dbReference type="ARBA" id="ARBA00008184"/>
    </source>
</evidence>
<feature type="compositionally biased region" description="Basic and acidic residues" evidence="9">
    <location>
        <begin position="1100"/>
        <end position="1113"/>
    </location>
</feature>
<evidence type="ECO:0000259" key="10">
    <source>
        <dbReference type="SMART" id="SM00986"/>
    </source>
</evidence>
<keyword evidence="6 7" id="KW-0539">Nucleus</keyword>
<dbReference type="Gene3D" id="3.40.470.10">
    <property type="entry name" value="Uracil-DNA glycosylase-like domain"/>
    <property type="match status" value="1"/>
</dbReference>
<dbReference type="SMART" id="SM00987">
    <property type="entry name" value="UreE_C"/>
    <property type="match status" value="1"/>
</dbReference>
<dbReference type="SMART" id="SM00986">
    <property type="entry name" value="UDG"/>
    <property type="match status" value="1"/>
</dbReference>
<feature type="compositionally biased region" description="Basic and acidic residues" evidence="9">
    <location>
        <begin position="1289"/>
        <end position="1302"/>
    </location>
</feature>
<gene>
    <name evidence="7" type="primary">UNG1</name>
    <name evidence="11" type="ORF">H634G_05233</name>
</gene>
<feature type="domain" description="Uracil-DNA glycosylase-like" evidence="10">
    <location>
        <begin position="120"/>
        <end position="284"/>
    </location>
</feature>
<dbReference type="InterPro" id="IPR012965">
    <property type="entry name" value="Msb1/Mug8_dom"/>
</dbReference>
<dbReference type="GO" id="GO:0005739">
    <property type="term" value="C:mitochondrion"/>
    <property type="evidence" value="ECO:0007669"/>
    <property type="project" value="UniProtKB-SubCell"/>
</dbReference>
<dbReference type="FunFam" id="3.40.470.10:FF:000007">
    <property type="entry name" value="Uracil-DNA glycosylase"/>
    <property type="match status" value="1"/>
</dbReference>
<dbReference type="PANTHER" id="PTHR28093:SF1">
    <property type="entry name" value="MORPHOGENESIS-RELATED PROTEIN MSB1"/>
    <property type="match status" value="1"/>
</dbReference>
<dbReference type="CDD" id="cd04401">
    <property type="entry name" value="RhoGAP_fMSB1"/>
    <property type="match status" value="1"/>
</dbReference>
<dbReference type="SUPFAM" id="SSF52141">
    <property type="entry name" value="Uracil-DNA glycosylase-like"/>
    <property type="match status" value="1"/>
</dbReference>
<sequence length="1431" mass="157114">MSTLKRKGESLTNGADGKKPKANGSIASFFSAPKPAKGGASAPAPPAVKFDKQKWLAGLTAEQKQLLKLEIDTLHDSWLALLKDDITSKEFLELKKFLDRETNAGRKWFPPKEDVYSWSRHTPFHNVKVVIVGQDPYHNDRQAHGLAFSVRPPTPAPPSLKNMYIALKKDYPTFVPPPNRGGLLTPWADRGVLMLNTCLTVRAHEANSHSNRGWERFTQKIIDLVAQKRTRGVVFMAWGTPAGKRVQKIDKQRHLILQSVHPSPLSASRGFFDCGHFKMANEWLIKRYGDEGEIDWALTPGVTTKAVAATVAGASVNGTRSVKEEIKEEVKSEVRKEVNGSTVVKVTKTVKTEEDVDSEDEAALEEALRLAEEEFLAVVHDSCILHCTTARSGLDEVNRGGTPHILLAAVEIIYPLVREPPFHLPDMPGFLSRLKGREVLRKKRNNVQGFTDSLPQQPKWDDAYTRPSVEPEEIHELLHICTAELKARGLDIPFLLLPYRPTSDPSAVRTFMRRFFDDGYGLKGDILAQELRMTEPMVISGVLKWCWSRISGGVVGWDAYELFKIGEGDSRMARDSFKTFIPLSVESGARQRIIFDFFELTAAIAAHGKTNGFGGRQLPRMAAWWAFEQKDTGSGFDGGYKAWQKAADATTHLFFSYLRSLTPEEGLTGITLLPRSLEKLLNETEYPPITPPTLVSKTNKLVMLVDTVSPTPFALLRRAGHFQYRDSDPALQQFSDYNDPVQALTEECLRVLRAISAANESQVSSVKHSTSLRDASWSRFEDIGFAGTVEEEPQIEDSRLPTQNRQLQGLRSTPASGSDLGRPTTPSWADFLSSGFIDENQAPSSVLLPPDKVLPPIETQIRQHSSQSHRPRLENTTTLQPGELASITLMDLDNAFWWVWMSSLAPEETSERKSAFGRCAIIETKIAGGSWLVMEEMIAGAAPEPDEGAYIAEKKGLFSWTKRGRNMARRKSVGKHALGRGDKNAPSFGSSKTNVGPETHAKIQAKAAQMRAVKENEQLAASRRGRTDGSVPEKTTSVLSLQPNLAPEAISAIRWATKYDKGTIKDAYMANNSAGRGVAVSSPITQRTNGAAATNGNGHTVEKRPDLPTKDDTPVAMVSTPLPEPDVKRTDPQVTEPAVEKHDTPSPPPKDLDTPITPVTPSMPGVESLSPEIGAQKGALQANREKSGLRKLFKRKNRSSKIPDGASADLERMLQKEHAVAEESARTSDIDKSPVPEEATPLATPIQESAFDTAAPSHIAEVTTEAPPAVENIEPTYDPSASKDLSPIDAHDAAEAKDEFARFDQGPLTDQPAFVPDEDDATPPPIARHPSPREEGVNKTQSEGPVETLSQSAGPGVQDRWAQIRKNAAQRAATRPKEDNSRANKNSGDDDDTSVEETIESRVARIKARVAELTGNMETGNGPQLPVAGRS</sequence>
<accession>A0A0D9P0N6</accession>
<feature type="compositionally biased region" description="Polar residues" evidence="9">
    <location>
        <begin position="1338"/>
        <end position="1353"/>
    </location>
</feature>
<evidence type="ECO:0000256" key="2">
    <source>
        <dbReference type="ARBA" id="ARBA00022763"/>
    </source>
</evidence>
<feature type="compositionally biased region" description="Acidic residues" evidence="9">
    <location>
        <begin position="1389"/>
        <end position="1398"/>
    </location>
</feature>
<dbReference type="InterPro" id="IPR002043">
    <property type="entry name" value="UDG_fam1"/>
</dbReference>
<keyword evidence="3 7" id="KW-0378">Hydrolase</keyword>
<dbReference type="CDD" id="cd10027">
    <property type="entry name" value="UDG-F1-like"/>
    <property type="match status" value="1"/>
</dbReference>
<proteinExistence type="inferred from homology"/>
<evidence type="ECO:0000256" key="9">
    <source>
        <dbReference type="SAM" id="MobiDB-lite"/>
    </source>
</evidence>
<evidence type="ECO:0000256" key="4">
    <source>
        <dbReference type="ARBA" id="ARBA00023128"/>
    </source>
</evidence>
<feature type="compositionally biased region" description="Polar residues" evidence="9">
    <location>
        <begin position="1088"/>
        <end position="1098"/>
    </location>
</feature>
<evidence type="ECO:0000256" key="5">
    <source>
        <dbReference type="ARBA" id="ARBA00023204"/>
    </source>
</evidence>
<feature type="region of interest" description="Disordered" evidence="9">
    <location>
        <begin position="1253"/>
        <end position="1400"/>
    </location>
</feature>
<dbReference type="NCBIfam" id="NF003589">
    <property type="entry name" value="PRK05254.1-2"/>
    <property type="match status" value="1"/>
</dbReference>
<name>A0A0D9P0N6_METAN</name>
<comment type="catalytic activity">
    <reaction evidence="7">
        <text>Hydrolyzes single-stranded DNA or mismatched double-stranded DNA and polynucleotides, releasing free uracil.</text>
        <dbReference type="EC" id="3.2.2.27"/>
    </reaction>
</comment>
<keyword evidence="5 7" id="KW-0234">DNA repair</keyword>